<evidence type="ECO:0000313" key="3">
    <source>
        <dbReference type="Proteomes" id="UP000244908"/>
    </source>
</evidence>
<dbReference type="AlphaFoldDB" id="A0A2Y9TWV5"/>
<dbReference type="EMBL" id="CP029185">
    <property type="protein sequence ID" value="AWH87904.1"/>
    <property type="molecule type" value="Genomic_DNA"/>
</dbReference>
<feature type="domain" description="YagK/YfjJ C-terminal" evidence="1">
    <location>
        <begin position="61"/>
        <end position="168"/>
    </location>
</feature>
<dbReference type="RefSeq" id="WP_108899980.1">
    <property type="nucleotide sequence ID" value="NZ_CP029185.2"/>
</dbReference>
<dbReference type="InterPro" id="IPR057271">
    <property type="entry name" value="YagK_YfjJ_C"/>
</dbReference>
<protein>
    <submittedName>
        <fullName evidence="2">Inovirus Gp2 family protein</fullName>
    </submittedName>
</protein>
<gene>
    <name evidence="2" type="ORF">HYN51_04620</name>
</gene>
<keyword evidence="3" id="KW-1185">Reference proteome</keyword>
<proteinExistence type="predicted"/>
<dbReference type="Pfam" id="PF11726">
    <property type="entry name" value="YagK_YfjJ_C"/>
    <property type="match status" value="1"/>
</dbReference>
<dbReference type="OrthoDB" id="8592743at2"/>
<evidence type="ECO:0000259" key="1">
    <source>
        <dbReference type="Pfam" id="PF11726"/>
    </source>
</evidence>
<sequence>MSIVNPNYQMNPFLLAQLHNHANALQARYSKLLAFRMDFSYLKDSPLFLQRTNDYSLCDMWRLAEMAMEFNDVIGYAWVMEYTSQHGIHFHAVFYLNGHRHQNYFPTAQGITHHWQDITRNQGVVYDCSRNTAGYSRQGQGRLNYTNRESSEALLYAISYLAKEDQKQGVYCYQVSWIGPHSGRGRPRKQ</sequence>
<organism evidence="2 3">
    <name type="scientific">Limnobaculum parvum</name>
    <dbReference type="NCBI Taxonomy" id="2172103"/>
    <lineage>
        <taxon>Bacteria</taxon>
        <taxon>Pseudomonadati</taxon>
        <taxon>Pseudomonadota</taxon>
        <taxon>Gammaproteobacteria</taxon>
        <taxon>Enterobacterales</taxon>
        <taxon>Budviciaceae</taxon>
        <taxon>Limnobaculum</taxon>
    </lineage>
</organism>
<accession>A0A2Y9TWV5</accession>
<reference evidence="2 3" key="1">
    <citation type="journal article" date="2019" name="Int. J. Syst. Evol. Microbiol.">
        <title>Limnobaculum parvum gen. nov., sp. nov., isolated from a freshwater lake.</title>
        <authorList>
            <person name="Baek C."/>
            <person name="Shin S.K."/>
            <person name="Yi H."/>
        </authorList>
    </citation>
    <scope>NUCLEOTIDE SEQUENCE [LARGE SCALE GENOMIC DNA]</scope>
    <source>
        <strain evidence="2 3">HYN0051</strain>
    </source>
</reference>
<dbReference type="Proteomes" id="UP000244908">
    <property type="component" value="Chromosome"/>
</dbReference>
<name>A0A2Y9TWV5_9GAMM</name>
<evidence type="ECO:0000313" key="2">
    <source>
        <dbReference type="EMBL" id="AWH87904.1"/>
    </source>
</evidence>
<dbReference type="KEGG" id="lpv:HYN51_04620"/>